<accession>A0ACD5VAM6</accession>
<reference evidence="1" key="1">
    <citation type="submission" date="2021-05" db="EMBL/GenBank/DDBJ databases">
        <authorList>
            <person name="Scholz U."/>
            <person name="Mascher M."/>
            <person name="Fiebig A."/>
        </authorList>
    </citation>
    <scope>NUCLEOTIDE SEQUENCE [LARGE SCALE GENOMIC DNA]</scope>
</reference>
<name>A0ACD5VAM6_AVESA</name>
<sequence>MDAATSGGSVASPPNPPLPVRVRVPAPAETTEWTEEPMSPTGRMLADVGFYIVVLMGLGEPVNLPVFRAGIETELLTRFPRFGSIQVTDESKGGKPRWVQTAVNVDDHIIVPTLNPAAVASDADKTVEDYVSSLSMLPMDRRCPLWEFHFLDFPTSEATSTAVLRLDHSIGDAMSIITLLMASSRSTADPARLPAMPPPPRRTGAIYQRRPLSSPGYCLVWIWSYFVLMWNTLLDVVLIVAMILFSSDPRTIFTCEDDGRHNETRRKRFVHRTFSLDDVKFIKTVMNCTINDVLVGVTSAALSQYYFRKSGDIRTERICLRSFLPVNTRPISSRQTYVTKVETGNRVGSIVCPFYIALHDHPLEYVREAKMLMRRKKSSLEVMITQMAGELLVKYFGIKIGAFLFRRILTQTTILLSNVVGPAEQITLCGHPVAFIGISIYGQPQAVTVHYLTYGSSIKITLAVDDKQFPDCHKILDDFAESIKLIRNAAARKISNSSVHDCVTRNWIRW</sequence>
<dbReference type="Proteomes" id="UP001732700">
    <property type="component" value="Chromosome 3A"/>
</dbReference>
<organism evidence="1 2">
    <name type="scientific">Avena sativa</name>
    <name type="common">Oat</name>
    <dbReference type="NCBI Taxonomy" id="4498"/>
    <lineage>
        <taxon>Eukaryota</taxon>
        <taxon>Viridiplantae</taxon>
        <taxon>Streptophyta</taxon>
        <taxon>Embryophyta</taxon>
        <taxon>Tracheophyta</taxon>
        <taxon>Spermatophyta</taxon>
        <taxon>Magnoliopsida</taxon>
        <taxon>Liliopsida</taxon>
        <taxon>Poales</taxon>
        <taxon>Poaceae</taxon>
        <taxon>BOP clade</taxon>
        <taxon>Pooideae</taxon>
        <taxon>Poodae</taxon>
        <taxon>Poeae</taxon>
        <taxon>Poeae Chloroplast Group 1 (Aveneae type)</taxon>
        <taxon>Aveninae</taxon>
        <taxon>Avena</taxon>
    </lineage>
</organism>
<evidence type="ECO:0000313" key="2">
    <source>
        <dbReference type="Proteomes" id="UP001732700"/>
    </source>
</evidence>
<protein>
    <submittedName>
        <fullName evidence="1">Uncharacterized protein</fullName>
    </submittedName>
</protein>
<evidence type="ECO:0000313" key="1">
    <source>
        <dbReference type="EnsemblPlants" id="AVESA.00010b.r2.3AG0410290.1.CDS"/>
    </source>
</evidence>
<reference evidence="1" key="2">
    <citation type="submission" date="2025-09" db="UniProtKB">
        <authorList>
            <consortium name="EnsemblPlants"/>
        </authorList>
    </citation>
    <scope>IDENTIFICATION</scope>
</reference>
<dbReference type="EnsemblPlants" id="AVESA.00010b.r2.3AG0410290.1">
    <property type="protein sequence ID" value="AVESA.00010b.r2.3AG0410290.1.CDS"/>
    <property type="gene ID" value="AVESA.00010b.r2.3AG0410290"/>
</dbReference>
<proteinExistence type="predicted"/>
<keyword evidence="2" id="KW-1185">Reference proteome</keyword>